<dbReference type="InterPro" id="IPR015876">
    <property type="entry name" value="Acyl-CoA_DS"/>
</dbReference>
<dbReference type="GO" id="GO:0005789">
    <property type="term" value="C:endoplasmic reticulum membrane"/>
    <property type="evidence" value="ECO:0007669"/>
    <property type="project" value="TreeGrafter"/>
</dbReference>
<dbReference type="PANTHER" id="PTHR11351:SF98">
    <property type="entry name" value="RE43130P"/>
    <property type="match status" value="1"/>
</dbReference>
<proteinExistence type="inferred from homology"/>
<evidence type="ECO:0000256" key="3">
    <source>
        <dbReference type="ARBA" id="ARBA00022516"/>
    </source>
</evidence>
<evidence type="ECO:0000256" key="8">
    <source>
        <dbReference type="ARBA" id="ARBA00023004"/>
    </source>
</evidence>
<feature type="transmembrane region" description="Helical" evidence="14">
    <location>
        <begin position="229"/>
        <end position="247"/>
    </location>
</feature>
<evidence type="ECO:0000256" key="5">
    <source>
        <dbReference type="ARBA" id="ARBA00022832"/>
    </source>
</evidence>
<sequence>MAPNVTSTTTLFLAEAAVCPPSTLATLRRPSSATMPSMTPVAKTVLSPVTPTATATAAAATTVTAGAQPARPAPEPYAWKIVWRNVLAFVYLHYAALRGLFLFFTGGIMFPTYMWSILLLTLSSQGITAGAHRLWAHRAYKAKLPLRIFLMLCQTLAFQNHIYEWVRDHRVHHKFTDTDADPHNASRGFFFSHMGWLMVRKHPDVRRKGAGVDMSDLDQDSVVMFQKKTFVVLMPMIAFLLPAYIPYKMWGESFWGAFYVSSMLRYVISLHGTWLVNSAAHIWGMRPIDKEISPTENYFVAHVAFGEGWHNYHHVFPWDYKAAELGNYYGNLTTAMLDFMAWIGQAYDLKTVSKEMVERRAARTGDGTHSSVSGHDHHQNQHNHHHHHHHGDEVWGWGDKDMPQEDVLGATIIKKSD</sequence>
<evidence type="ECO:0000256" key="14">
    <source>
        <dbReference type="SAM" id="Phobius"/>
    </source>
</evidence>
<evidence type="ECO:0000256" key="1">
    <source>
        <dbReference type="ARBA" id="ARBA00004141"/>
    </source>
</evidence>
<evidence type="ECO:0000256" key="2">
    <source>
        <dbReference type="ARBA" id="ARBA00009295"/>
    </source>
</evidence>
<dbReference type="Proteomes" id="UP001219518">
    <property type="component" value="Unassembled WGS sequence"/>
</dbReference>
<dbReference type="EMBL" id="JAHWGI010000215">
    <property type="protein sequence ID" value="KAK3910909.1"/>
    <property type="molecule type" value="Genomic_DNA"/>
</dbReference>
<dbReference type="GO" id="GO:0004768">
    <property type="term" value="F:stearoyl-CoA 9-desaturase activity"/>
    <property type="evidence" value="ECO:0007669"/>
    <property type="project" value="TreeGrafter"/>
</dbReference>
<comment type="caution">
    <text evidence="16">The sequence shown here is derived from an EMBL/GenBank/DDBJ whole genome shotgun (WGS) entry which is preliminary data.</text>
</comment>
<comment type="similarity">
    <text evidence="2 12">Belongs to the fatty acid desaturase type 1 family.</text>
</comment>
<dbReference type="PANTHER" id="PTHR11351">
    <property type="entry name" value="ACYL-COA DESATURASE"/>
    <property type="match status" value="1"/>
</dbReference>
<keyword evidence="7 12" id="KW-0560">Oxidoreductase</keyword>
<keyword evidence="5" id="KW-0276">Fatty acid metabolism</keyword>
<accession>A0AAE1L9N1</accession>
<feature type="region of interest" description="Disordered" evidence="13">
    <location>
        <begin position="361"/>
        <end position="396"/>
    </location>
</feature>
<gene>
    <name evidence="16" type="ORF">KUF71_020613</name>
</gene>
<evidence type="ECO:0000313" key="17">
    <source>
        <dbReference type="Proteomes" id="UP001219518"/>
    </source>
</evidence>
<evidence type="ECO:0000256" key="4">
    <source>
        <dbReference type="ARBA" id="ARBA00022692"/>
    </source>
</evidence>
<keyword evidence="11 12" id="KW-0275">Fatty acid biosynthesis</keyword>
<evidence type="ECO:0000256" key="10">
    <source>
        <dbReference type="ARBA" id="ARBA00023136"/>
    </source>
</evidence>
<protein>
    <submittedName>
        <fullName evidence="16">Acyl-CoA Delta(11) desaturase</fullName>
    </submittedName>
</protein>
<dbReference type="Pfam" id="PF00487">
    <property type="entry name" value="FA_desaturase"/>
    <property type="match status" value="1"/>
</dbReference>
<keyword evidence="6 14" id="KW-1133">Transmembrane helix</keyword>
<evidence type="ECO:0000313" key="16">
    <source>
        <dbReference type="EMBL" id="KAK3910909.1"/>
    </source>
</evidence>
<organism evidence="16 17">
    <name type="scientific">Frankliniella fusca</name>
    <dbReference type="NCBI Taxonomy" id="407009"/>
    <lineage>
        <taxon>Eukaryota</taxon>
        <taxon>Metazoa</taxon>
        <taxon>Ecdysozoa</taxon>
        <taxon>Arthropoda</taxon>
        <taxon>Hexapoda</taxon>
        <taxon>Insecta</taxon>
        <taxon>Pterygota</taxon>
        <taxon>Neoptera</taxon>
        <taxon>Paraneoptera</taxon>
        <taxon>Thysanoptera</taxon>
        <taxon>Terebrantia</taxon>
        <taxon>Thripoidea</taxon>
        <taxon>Thripidae</taxon>
        <taxon>Frankliniella</taxon>
    </lineage>
</organism>
<keyword evidence="10 14" id="KW-0472">Membrane</keyword>
<dbReference type="GO" id="GO:0006636">
    <property type="term" value="P:unsaturated fatty acid biosynthetic process"/>
    <property type="evidence" value="ECO:0007669"/>
    <property type="project" value="TreeGrafter"/>
</dbReference>
<keyword evidence="17" id="KW-1185">Reference proteome</keyword>
<feature type="transmembrane region" description="Helical" evidence="14">
    <location>
        <begin position="253"/>
        <end position="276"/>
    </location>
</feature>
<feature type="domain" description="Fatty acid desaturase" evidence="15">
    <location>
        <begin position="114"/>
        <end position="317"/>
    </location>
</feature>
<keyword evidence="9" id="KW-0443">Lipid metabolism</keyword>
<keyword evidence="4 12" id="KW-0812">Transmembrane</keyword>
<evidence type="ECO:0000256" key="9">
    <source>
        <dbReference type="ARBA" id="ARBA00023098"/>
    </source>
</evidence>
<keyword evidence="3 12" id="KW-0444">Lipid biosynthesis</keyword>
<dbReference type="PRINTS" id="PR00075">
    <property type="entry name" value="FACDDSATRASE"/>
</dbReference>
<dbReference type="GO" id="GO:0005506">
    <property type="term" value="F:iron ion binding"/>
    <property type="evidence" value="ECO:0007669"/>
    <property type="project" value="TreeGrafter"/>
</dbReference>
<comment type="subcellular location">
    <subcellularLocation>
        <location evidence="1">Membrane</location>
        <topology evidence="1">Multi-pass membrane protein</topology>
    </subcellularLocation>
</comment>
<feature type="compositionally biased region" description="Basic residues" evidence="13">
    <location>
        <begin position="380"/>
        <end position="389"/>
    </location>
</feature>
<evidence type="ECO:0000256" key="12">
    <source>
        <dbReference type="RuleBase" id="RU000581"/>
    </source>
</evidence>
<dbReference type="InterPro" id="IPR005804">
    <property type="entry name" value="FA_desaturase_dom"/>
</dbReference>
<comment type="domain">
    <text evidence="12">The histidine box domains are involved in binding the catalytic metal ions.</text>
</comment>
<evidence type="ECO:0000256" key="7">
    <source>
        <dbReference type="ARBA" id="ARBA00023002"/>
    </source>
</evidence>
<reference evidence="16" key="2">
    <citation type="journal article" date="2023" name="BMC Genomics">
        <title>Pest status, molecular evolution, and epigenetic factors derived from the genome assembly of Frankliniella fusca, a thysanopteran phytovirus vector.</title>
        <authorList>
            <person name="Catto M.A."/>
            <person name="Labadie P.E."/>
            <person name="Jacobson A.L."/>
            <person name="Kennedy G.G."/>
            <person name="Srinivasan R."/>
            <person name="Hunt B.G."/>
        </authorList>
    </citation>
    <scope>NUCLEOTIDE SEQUENCE</scope>
    <source>
        <strain evidence="16">PL_HMW_Pooled</strain>
    </source>
</reference>
<reference evidence="16" key="1">
    <citation type="submission" date="2021-07" db="EMBL/GenBank/DDBJ databases">
        <authorList>
            <person name="Catto M.A."/>
            <person name="Jacobson A."/>
            <person name="Kennedy G."/>
            <person name="Labadie P."/>
            <person name="Hunt B.G."/>
            <person name="Srinivasan R."/>
        </authorList>
    </citation>
    <scope>NUCLEOTIDE SEQUENCE</scope>
    <source>
        <strain evidence="16">PL_HMW_Pooled</strain>
        <tissue evidence="16">Head</tissue>
    </source>
</reference>
<evidence type="ECO:0000256" key="11">
    <source>
        <dbReference type="ARBA" id="ARBA00023160"/>
    </source>
</evidence>
<evidence type="ECO:0000256" key="13">
    <source>
        <dbReference type="SAM" id="MobiDB-lite"/>
    </source>
</evidence>
<dbReference type="CDD" id="cd03505">
    <property type="entry name" value="Delta9-FADS-like"/>
    <property type="match status" value="1"/>
</dbReference>
<dbReference type="AlphaFoldDB" id="A0AAE1L9N1"/>
<evidence type="ECO:0000256" key="6">
    <source>
        <dbReference type="ARBA" id="ARBA00022989"/>
    </source>
</evidence>
<keyword evidence="8" id="KW-0408">Iron</keyword>
<comment type="cofactor">
    <cofactor evidence="12">
        <name>Fe(2+)</name>
        <dbReference type="ChEBI" id="CHEBI:29033"/>
    </cofactor>
</comment>
<evidence type="ECO:0000259" key="15">
    <source>
        <dbReference type="Pfam" id="PF00487"/>
    </source>
</evidence>
<name>A0AAE1L9N1_9NEOP</name>